<sequence>NIPALRWRILRRALLTGRGSDSGNVCEDSSLDKVSRRGINGFGLIPCHFVCEVGKKSDSLVKRDGCYCYTLPLPDAPKLFLHQRLETQPALHLRDSEFCNQNNIDNTGLICQWPSEEVLAYYSLSHPENFRGKRVIELGSGYGLAGLVIAMVAEASEVVISDGNRQVVDYVQSSIEANSASFGDTKVISMVLHWGGTLESELLSGAFDVIVASDCTFWEESHAALAGTIGRLLKRDASSEAMVFSPKRGDKLDKFLVEAEEAGLKSSVTEVYDVGIRRKHESFCNGGDRISWPNYEPDHCYPLLI</sequence>
<keyword evidence="10" id="KW-1185">Reference proteome</keyword>
<evidence type="ECO:0000256" key="8">
    <source>
        <dbReference type="ARBA" id="ARBA00023242"/>
    </source>
</evidence>
<dbReference type="InterPro" id="IPR025800">
    <property type="entry name" value="CaM-Lys-N-MeTrfase"/>
</dbReference>
<keyword evidence="8" id="KW-0539">Nucleus</keyword>
<dbReference type="EC" id="2.1.1.60" evidence="3"/>
<dbReference type="Gene3D" id="3.40.50.150">
    <property type="entry name" value="Vaccinia Virus protein VP39"/>
    <property type="match status" value="1"/>
</dbReference>
<comment type="subcellular location">
    <subcellularLocation>
        <location evidence="2">Cytoplasm</location>
    </subcellularLocation>
    <subcellularLocation>
        <location evidence="1">Nucleus</location>
    </subcellularLocation>
</comment>
<dbReference type="GO" id="GO:0018025">
    <property type="term" value="F:calmodulin-lysine N-methyltransferase activity"/>
    <property type="evidence" value="ECO:0007669"/>
    <property type="project" value="UniProtKB-EC"/>
</dbReference>
<dbReference type="Proteomes" id="UP000015453">
    <property type="component" value="Unassembled WGS sequence"/>
</dbReference>
<feature type="non-terminal residue" evidence="9">
    <location>
        <position position="305"/>
    </location>
</feature>
<evidence type="ECO:0000256" key="3">
    <source>
        <dbReference type="ARBA" id="ARBA00011914"/>
    </source>
</evidence>
<protein>
    <recommendedName>
        <fullName evidence="4">Calmodulin-lysine N-methyltransferase</fullName>
        <ecNumber evidence="3">2.1.1.60</ecNumber>
    </recommendedName>
</protein>
<proteinExistence type="predicted"/>
<keyword evidence="7" id="KW-0808">Transferase</keyword>
<gene>
    <name evidence="9" type="ORF">M569_12776</name>
</gene>
<dbReference type="GO" id="GO:0032259">
    <property type="term" value="P:methylation"/>
    <property type="evidence" value="ECO:0007669"/>
    <property type="project" value="UniProtKB-KW"/>
</dbReference>
<evidence type="ECO:0000256" key="1">
    <source>
        <dbReference type="ARBA" id="ARBA00004123"/>
    </source>
</evidence>
<dbReference type="Pfam" id="PF10294">
    <property type="entry name" value="Methyltransf_16"/>
    <property type="match status" value="1"/>
</dbReference>
<dbReference type="SUPFAM" id="SSF53335">
    <property type="entry name" value="S-adenosyl-L-methionine-dependent methyltransferases"/>
    <property type="match status" value="1"/>
</dbReference>
<evidence type="ECO:0000256" key="4">
    <source>
        <dbReference type="ARBA" id="ARBA00020594"/>
    </source>
</evidence>
<dbReference type="PANTHER" id="PTHR13539">
    <property type="entry name" value="CALMODULIN-LYSINE N-METHYLTRANSFERASE"/>
    <property type="match status" value="1"/>
</dbReference>
<evidence type="ECO:0000313" key="9">
    <source>
        <dbReference type="EMBL" id="EPS62017.1"/>
    </source>
</evidence>
<comment type="caution">
    <text evidence="9">The sequence shown here is derived from an EMBL/GenBank/DDBJ whole genome shotgun (WGS) entry which is preliminary data.</text>
</comment>
<evidence type="ECO:0000256" key="5">
    <source>
        <dbReference type="ARBA" id="ARBA00022490"/>
    </source>
</evidence>
<dbReference type="PANTHER" id="PTHR13539:SF3">
    <property type="entry name" value="CALMODULIN-LYSINE N-METHYLTRANSFERASE"/>
    <property type="match status" value="1"/>
</dbReference>
<evidence type="ECO:0000313" key="10">
    <source>
        <dbReference type="Proteomes" id="UP000015453"/>
    </source>
</evidence>
<dbReference type="OrthoDB" id="413520at2759"/>
<dbReference type="InterPro" id="IPR029063">
    <property type="entry name" value="SAM-dependent_MTases_sf"/>
</dbReference>
<dbReference type="AlphaFoldDB" id="S8DQH0"/>
<evidence type="ECO:0000256" key="2">
    <source>
        <dbReference type="ARBA" id="ARBA00004496"/>
    </source>
</evidence>
<dbReference type="InterPro" id="IPR019410">
    <property type="entry name" value="Methyltransf_16"/>
</dbReference>
<dbReference type="EMBL" id="AUSU01006444">
    <property type="protein sequence ID" value="EPS62017.1"/>
    <property type="molecule type" value="Genomic_DNA"/>
</dbReference>
<evidence type="ECO:0000256" key="6">
    <source>
        <dbReference type="ARBA" id="ARBA00022603"/>
    </source>
</evidence>
<dbReference type="GO" id="GO:0005737">
    <property type="term" value="C:cytoplasm"/>
    <property type="evidence" value="ECO:0007669"/>
    <property type="project" value="UniProtKB-SubCell"/>
</dbReference>
<accession>S8DQH0</accession>
<keyword evidence="5" id="KW-0963">Cytoplasm</keyword>
<name>S8DQH0_9LAMI</name>
<evidence type="ECO:0000256" key="7">
    <source>
        <dbReference type="ARBA" id="ARBA00022679"/>
    </source>
</evidence>
<dbReference type="GO" id="GO:0005634">
    <property type="term" value="C:nucleus"/>
    <property type="evidence" value="ECO:0007669"/>
    <property type="project" value="UniProtKB-SubCell"/>
</dbReference>
<keyword evidence="6" id="KW-0489">Methyltransferase</keyword>
<feature type="non-terminal residue" evidence="9">
    <location>
        <position position="1"/>
    </location>
</feature>
<reference evidence="9 10" key="1">
    <citation type="journal article" date="2013" name="BMC Genomics">
        <title>The miniature genome of a carnivorous plant Genlisea aurea contains a low number of genes and short non-coding sequences.</title>
        <authorList>
            <person name="Leushkin E.V."/>
            <person name="Sutormin R.A."/>
            <person name="Nabieva E.R."/>
            <person name="Penin A.A."/>
            <person name="Kondrashov A.S."/>
            <person name="Logacheva M.D."/>
        </authorList>
    </citation>
    <scope>NUCLEOTIDE SEQUENCE [LARGE SCALE GENOMIC DNA]</scope>
</reference>
<organism evidence="9 10">
    <name type="scientific">Genlisea aurea</name>
    <dbReference type="NCBI Taxonomy" id="192259"/>
    <lineage>
        <taxon>Eukaryota</taxon>
        <taxon>Viridiplantae</taxon>
        <taxon>Streptophyta</taxon>
        <taxon>Embryophyta</taxon>
        <taxon>Tracheophyta</taxon>
        <taxon>Spermatophyta</taxon>
        <taxon>Magnoliopsida</taxon>
        <taxon>eudicotyledons</taxon>
        <taxon>Gunneridae</taxon>
        <taxon>Pentapetalae</taxon>
        <taxon>asterids</taxon>
        <taxon>lamiids</taxon>
        <taxon>Lamiales</taxon>
        <taxon>Lentibulariaceae</taxon>
        <taxon>Genlisea</taxon>
    </lineage>
</organism>